<evidence type="ECO:0000313" key="2">
    <source>
        <dbReference type="EMBL" id="WXA91323.1"/>
    </source>
</evidence>
<feature type="region of interest" description="Disordered" evidence="1">
    <location>
        <begin position="46"/>
        <end position="66"/>
    </location>
</feature>
<sequence>MAEEKRWTERADGVDVRDARVGAHPDAIAVDFFVLSSRVVGCAIPSTSPPSTTIAPPKPPVDTTASLSTLPAASLSKPPTEELFAHGEIKPAVAVQPVQAPTTSRHPQAGLATARSLRCVFLKHATIDWGTEPLSVEIGDESFIFTFDSIDHKKHEARMLGNIGAATVPTKISVAGLTFFERTKIGVYNMTTIFHWGSENGDYAAVTSRHHVTLSGEPMPSQHHGYCNALIQ</sequence>
<dbReference type="EMBL" id="CP089982">
    <property type="protein sequence ID" value="WXA91323.1"/>
    <property type="molecule type" value="Genomic_DNA"/>
</dbReference>
<proteinExistence type="predicted"/>
<keyword evidence="3" id="KW-1185">Reference proteome</keyword>
<protein>
    <submittedName>
        <fullName evidence="2">Uncharacterized protein</fullName>
    </submittedName>
</protein>
<evidence type="ECO:0000313" key="3">
    <source>
        <dbReference type="Proteomes" id="UP001379533"/>
    </source>
</evidence>
<gene>
    <name evidence="2" type="ORF">LZC95_33315</name>
</gene>
<evidence type="ECO:0000256" key="1">
    <source>
        <dbReference type="SAM" id="MobiDB-lite"/>
    </source>
</evidence>
<dbReference type="Proteomes" id="UP001379533">
    <property type="component" value="Chromosome"/>
</dbReference>
<dbReference type="RefSeq" id="WP_394841943.1">
    <property type="nucleotide sequence ID" value="NZ_CP089982.1"/>
</dbReference>
<name>A0ABZ2JXU8_9BACT</name>
<reference evidence="2 3" key="1">
    <citation type="submission" date="2021-12" db="EMBL/GenBank/DDBJ databases">
        <title>Discovery of the Pendulisporaceae a myxobacterial family with distinct sporulation behavior and unique specialized metabolism.</title>
        <authorList>
            <person name="Garcia R."/>
            <person name="Popoff A."/>
            <person name="Bader C.D."/>
            <person name="Loehr J."/>
            <person name="Walesch S."/>
            <person name="Walt C."/>
            <person name="Boldt J."/>
            <person name="Bunk B."/>
            <person name="Haeckl F.J.F.P.J."/>
            <person name="Gunesch A.P."/>
            <person name="Birkelbach J."/>
            <person name="Nuebel U."/>
            <person name="Pietschmann T."/>
            <person name="Bach T."/>
            <person name="Mueller R."/>
        </authorList>
    </citation>
    <scope>NUCLEOTIDE SEQUENCE [LARGE SCALE GENOMIC DNA]</scope>
    <source>
        <strain evidence="2 3">MSr12523</strain>
    </source>
</reference>
<organism evidence="2 3">
    <name type="scientific">Pendulispora brunnea</name>
    <dbReference type="NCBI Taxonomy" id="2905690"/>
    <lineage>
        <taxon>Bacteria</taxon>
        <taxon>Pseudomonadati</taxon>
        <taxon>Myxococcota</taxon>
        <taxon>Myxococcia</taxon>
        <taxon>Myxococcales</taxon>
        <taxon>Sorangiineae</taxon>
        <taxon>Pendulisporaceae</taxon>
        <taxon>Pendulispora</taxon>
    </lineage>
</organism>
<accession>A0ABZ2JXU8</accession>
<feature type="compositionally biased region" description="Low complexity" evidence="1">
    <location>
        <begin position="46"/>
        <end position="55"/>
    </location>
</feature>